<dbReference type="Gene3D" id="1.10.238.10">
    <property type="entry name" value="EF-hand"/>
    <property type="match status" value="1"/>
</dbReference>
<organism evidence="6 7">
    <name type="scientific">Culex pipiens pipiens</name>
    <name type="common">Northern house mosquito</name>
    <dbReference type="NCBI Taxonomy" id="38569"/>
    <lineage>
        <taxon>Eukaryota</taxon>
        <taxon>Metazoa</taxon>
        <taxon>Ecdysozoa</taxon>
        <taxon>Arthropoda</taxon>
        <taxon>Hexapoda</taxon>
        <taxon>Insecta</taxon>
        <taxon>Pterygota</taxon>
        <taxon>Neoptera</taxon>
        <taxon>Endopterygota</taxon>
        <taxon>Diptera</taxon>
        <taxon>Nematocera</taxon>
        <taxon>Culicoidea</taxon>
        <taxon>Culicidae</taxon>
        <taxon>Culicinae</taxon>
        <taxon>Culicini</taxon>
        <taxon>Culex</taxon>
        <taxon>Culex</taxon>
    </lineage>
</organism>
<reference evidence="6 7" key="1">
    <citation type="submission" date="2024-05" db="EMBL/GenBank/DDBJ databases">
        <title>Culex pipiens pipiens assembly and annotation.</title>
        <authorList>
            <person name="Alout H."/>
            <person name="Durand T."/>
        </authorList>
    </citation>
    <scope>NUCLEOTIDE SEQUENCE [LARGE SCALE GENOMIC DNA]</scope>
    <source>
        <strain evidence="6">HA-2024</strain>
        <tissue evidence="6">Whole body</tissue>
    </source>
</reference>
<keyword evidence="2" id="KW-0963">Cytoplasm</keyword>
<keyword evidence="7" id="KW-1185">Reference proteome</keyword>
<dbReference type="GO" id="GO:0005813">
    <property type="term" value="C:centrosome"/>
    <property type="evidence" value="ECO:0007669"/>
    <property type="project" value="UniProtKB-SubCell"/>
</dbReference>
<proteinExistence type="predicted"/>
<dbReference type="SUPFAM" id="SSF47473">
    <property type="entry name" value="EF-hand"/>
    <property type="match status" value="1"/>
</dbReference>
<comment type="caution">
    <text evidence="6">The sequence shown here is derived from an EMBL/GenBank/DDBJ whole genome shotgun (WGS) entry which is preliminary data.</text>
</comment>
<dbReference type="PANTHER" id="PTHR18905:SF13">
    <property type="entry name" value="NON-CENTROSOMAL MICROTUBULE ARRAY"/>
    <property type="match status" value="1"/>
</dbReference>
<dbReference type="InterPro" id="IPR002048">
    <property type="entry name" value="EF_hand_dom"/>
</dbReference>
<evidence type="ECO:0000313" key="7">
    <source>
        <dbReference type="Proteomes" id="UP001562425"/>
    </source>
</evidence>
<evidence type="ECO:0000259" key="5">
    <source>
        <dbReference type="PROSITE" id="PS50222"/>
    </source>
</evidence>
<keyword evidence="3" id="KW-0597">Phosphoprotein</keyword>
<feature type="domain" description="EF-hand" evidence="5">
    <location>
        <begin position="7"/>
        <end position="42"/>
    </location>
</feature>
<name>A0ABD1D3M8_CULPP</name>
<dbReference type="Proteomes" id="UP001562425">
    <property type="component" value="Unassembled WGS sequence"/>
</dbReference>
<dbReference type="EMBL" id="JBEHCU010007707">
    <property type="protein sequence ID" value="KAL1392932.1"/>
    <property type="molecule type" value="Genomic_DNA"/>
</dbReference>
<evidence type="ECO:0000256" key="1">
    <source>
        <dbReference type="ARBA" id="ARBA00004300"/>
    </source>
</evidence>
<evidence type="ECO:0000256" key="2">
    <source>
        <dbReference type="ARBA" id="ARBA00022490"/>
    </source>
</evidence>
<keyword evidence="4" id="KW-0206">Cytoskeleton</keyword>
<dbReference type="PROSITE" id="PS50222">
    <property type="entry name" value="EF_HAND_2"/>
    <property type="match status" value="1"/>
</dbReference>
<gene>
    <name evidence="6" type="ORF">pipiens_012110</name>
</gene>
<sequence length="94" mass="10862">MALSSDPYEQRLFQMFQAHDVDSCGRLDREALVKLCHTLELKERGHLLVRCLLGENSKNQQQQKQQRITFKEFREGLLHILGGEEQQRGGEGLP</sequence>
<accession>A0ABD1D3M8</accession>
<comment type="subcellular location">
    <subcellularLocation>
        <location evidence="1">Cytoplasm</location>
        <location evidence="1">Cytoskeleton</location>
        <location evidence="1">Microtubule organizing center</location>
        <location evidence="1">Centrosome</location>
    </subcellularLocation>
</comment>
<protein>
    <recommendedName>
        <fullName evidence="5">EF-hand domain-containing protein</fullName>
    </recommendedName>
</protein>
<feature type="non-terminal residue" evidence="6">
    <location>
        <position position="94"/>
    </location>
</feature>
<dbReference type="PANTHER" id="PTHR18905">
    <property type="entry name" value="NINEIN"/>
    <property type="match status" value="1"/>
</dbReference>
<dbReference type="AlphaFoldDB" id="A0ABD1D3M8"/>
<evidence type="ECO:0000256" key="4">
    <source>
        <dbReference type="ARBA" id="ARBA00023212"/>
    </source>
</evidence>
<dbReference type="InterPro" id="IPR011992">
    <property type="entry name" value="EF-hand-dom_pair"/>
</dbReference>
<evidence type="ECO:0000256" key="3">
    <source>
        <dbReference type="ARBA" id="ARBA00022553"/>
    </source>
</evidence>
<evidence type="ECO:0000313" key="6">
    <source>
        <dbReference type="EMBL" id="KAL1392932.1"/>
    </source>
</evidence>